<evidence type="ECO:0000313" key="2">
    <source>
        <dbReference type="Proteomes" id="UP000054903"/>
    </source>
</evidence>
<proteinExistence type="predicted"/>
<gene>
    <name evidence="1" type="ORF">AWB77_00887</name>
</gene>
<dbReference type="STRING" id="1777138.AWB77_00887"/>
<organism evidence="1 2">
    <name type="scientific">Caballeronia fortuita</name>
    <dbReference type="NCBI Taxonomy" id="1777138"/>
    <lineage>
        <taxon>Bacteria</taxon>
        <taxon>Pseudomonadati</taxon>
        <taxon>Pseudomonadota</taxon>
        <taxon>Betaproteobacteria</taxon>
        <taxon>Burkholderiales</taxon>
        <taxon>Burkholderiaceae</taxon>
        <taxon>Caballeronia</taxon>
    </lineage>
</organism>
<dbReference type="Proteomes" id="UP000054903">
    <property type="component" value="Unassembled WGS sequence"/>
</dbReference>
<dbReference type="RefSeq" id="WP_279616165.1">
    <property type="nucleotide sequence ID" value="NZ_FCNX02000002.1"/>
</dbReference>
<name>A0A157ZND2_9BURK</name>
<dbReference type="EMBL" id="FCNX02000002">
    <property type="protein sequence ID" value="SAK47022.1"/>
    <property type="molecule type" value="Genomic_DNA"/>
</dbReference>
<sequence>MHKQGNSPFEYCVGIQPLADIAAGEDRVCVLNFLGGESSDVTPV</sequence>
<keyword evidence="2" id="KW-1185">Reference proteome</keyword>
<evidence type="ECO:0000313" key="1">
    <source>
        <dbReference type="EMBL" id="SAK47022.1"/>
    </source>
</evidence>
<dbReference type="AlphaFoldDB" id="A0A157ZND2"/>
<reference evidence="1" key="1">
    <citation type="submission" date="2016-01" db="EMBL/GenBank/DDBJ databases">
        <authorList>
            <person name="Peeters C."/>
        </authorList>
    </citation>
    <scope>NUCLEOTIDE SEQUENCE</scope>
    <source>
        <strain evidence="1">LMG 29320</strain>
    </source>
</reference>
<accession>A0A157ZND2</accession>
<comment type="caution">
    <text evidence="1">The sequence shown here is derived from an EMBL/GenBank/DDBJ whole genome shotgun (WGS) entry which is preliminary data.</text>
</comment>
<protein>
    <submittedName>
        <fullName evidence="1">Uncharacterized protein</fullName>
    </submittedName>
</protein>